<comment type="caution">
    <text evidence="11">The sequence shown here is derived from an EMBL/GenBank/DDBJ whole genome shotgun (WGS) entry which is preliminary data.</text>
</comment>
<reference evidence="11 12" key="1">
    <citation type="submission" date="2023-07" db="EMBL/GenBank/DDBJ databases">
        <title>Sorghum-associated microbial communities from plants grown in Nebraska, USA.</title>
        <authorList>
            <person name="Schachtman D."/>
        </authorList>
    </citation>
    <scope>NUCLEOTIDE SEQUENCE [LARGE SCALE GENOMIC DNA]</scope>
    <source>
        <strain evidence="11 12">BE143</strain>
    </source>
</reference>
<dbReference type="EMBL" id="JAVDUG010000001">
    <property type="protein sequence ID" value="MDR6777162.1"/>
    <property type="molecule type" value="Genomic_DNA"/>
</dbReference>
<dbReference type="InterPro" id="IPR027417">
    <property type="entry name" value="P-loop_NTPase"/>
</dbReference>
<organism evidence="11 12">
    <name type="scientific">Paenibacillus peoriae</name>
    <dbReference type="NCBI Taxonomy" id="59893"/>
    <lineage>
        <taxon>Bacteria</taxon>
        <taxon>Bacillati</taxon>
        <taxon>Bacillota</taxon>
        <taxon>Bacilli</taxon>
        <taxon>Bacillales</taxon>
        <taxon>Paenibacillaceae</taxon>
        <taxon>Paenibacillus</taxon>
    </lineage>
</organism>
<evidence type="ECO:0000256" key="9">
    <source>
        <dbReference type="PROSITE-ProRule" id="PRU00560"/>
    </source>
</evidence>
<evidence type="ECO:0000313" key="12">
    <source>
        <dbReference type="Proteomes" id="UP001266807"/>
    </source>
</evidence>
<evidence type="ECO:0000313" key="11">
    <source>
        <dbReference type="EMBL" id="MDR6777162.1"/>
    </source>
</evidence>
<feature type="binding site" evidence="9">
    <location>
        <begin position="38"/>
        <end position="45"/>
    </location>
    <ligand>
        <name>ATP</name>
        <dbReference type="ChEBI" id="CHEBI:30616"/>
    </ligand>
</feature>
<proteinExistence type="predicted"/>
<evidence type="ECO:0000256" key="1">
    <source>
        <dbReference type="ARBA" id="ARBA00022741"/>
    </source>
</evidence>
<dbReference type="PANTHER" id="PTHR11070">
    <property type="entry name" value="UVRD / RECB / PCRA DNA HELICASE FAMILY MEMBER"/>
    <property type="match status" value="1"/>
</dbReference>
<evidence type="ECO:0000256" key="7">
    <source>
        <dbReference type="ARBA" id="ARBA00034808"/>
    </source>
</evidence>
<sequence length="649" mass="75092">MNTLSLINPDIWKEKDGILLEKNAIDTVKSLTNNIVIAGPGAGKTELLAQKACYLLETGSCSAPQKILAISFKKDSAENLTNRVEKRCEKELSRRFESMTYDTFAKRILDQFRLGLDEKYRPSKNYKVLLKNSDLAEIADKYIPICYPDYPSWRLIIRRNDELSNLLCNKILASQSSDYQDNIQELLSSAMWNILLKKVENDESALTFPMISKLSDYLLKENRYIRKALRLTYSHVFLDEFQDTTDIQYSLLKTSFLGSKAILTAVGDEKQRIMVWARALKGVFNDFKKDFLAEEKELFLNHRSSPKLVTIQNIISKSLEQDSIEMKPSDKWEELDGTCEIWAFQNSEEEAACLAGEVVKWIKEESIEPRDICIIVKQQEDIYGEAFKRILAEQGIQAREEKEYQELLSEDIVQFILNMIILTATNKAPESRKVVVDFLFYINGFDESTKYELLYNLEDELGIFIVDFKKRLTNCLINTIDLSSIECIISLIIDFTNKRKIKKSFPQYSRGNCLNEVIQNLIKKITITLQLRKDWKLCIDDIYGEFSIPMMTIHKSKGLEYDTVIFVGLEDAAFWNFNNNSEEDKRAFFVALSRAKKRVIFTASKMRKILNKRRNIEEQEQSVQGITILYKILKEAGVPIIRPVVQKLI</sequence>
<keyword evidence="2 9" id="KW-0378">Hydrolase</keyword>
<gene>
    <name evidence="11" type="ORF">J2W98_001409</name>
</gene>
<dbReference type="InterPro" id="IPR014017">
    <property type="entry name" value="DNA_helicase_UvrD-like_C"/>
</dbReference>
<dbReference type="EC" id="5.6.2.4" evidence="7"/>
<comment type="catalytic activity">
    <reaction evidence="6">
        <text>Couples ATP hydrolysis with the unwinding of duplex DNA by translocating in the 3'-5' direction.</text>
        <dbReference type="EC" id="5.6.2.4"/>
    </reaction>
</comment>
<evidence type="ECO:0000256" key="5">
    <source>
        <dbReference type="ARBA" id="ARBA00023235"/>
    </source>
</evidence>
<dbReference type="GO" id="GO:0004386">
    <property type="term" value="F:helicase activity"/>
    <property type="evidence" value="ECO:0007669"/>
    <property type="project" value="UniProtKB-KW"/>
</dbReference>
<evidence type="ECO:0000256" key="8">
    <source>
        <dbReference type="ARBA" id="ARBA00048988"/>
    </source>
</evidence>
<keyword evidence="4 9" id="KW-0067">ATP-binding</keyword>
<evidence type="ECO:0000256" key="4">
    <source>
        <dbReference type="ARBA" id="ARBA00022840"/>
    </source>
</evidence>
<dbReference type="PANTHER" id="PTHR11070:SF2">
    <property type="entry name" value="ATP-DEPENDENT DNA HELICASE SRS2"/>
    <property type="match status" value="1"/>
</dbReference>
<dbReference type="PROSITE" id="PS51198">
    <property type="entry name" value="UVRD_HELICASE_ATP_BIND"/>
    <property type="match status" value="1"/>
</dbReference>
<dbReference type="RefSeq" id="WP_076317365.1">
    <property type="nucleotide sequence ID" value="NZ_JAVDUG010000001.1"/>
</dbReference>
<keyword evidence="3 9" id="KW-0347">Helicase</keyword>
<dbReference type="Gene3D" id="3.40.50.300">
    <property type="entry name" value="P-loop containing nucleotide triphosphate hydrolases"/>
    <property type="match status" value="3"/>
</dbReference>
<dbReference type="InterPro" id="IPR014016">
    <property type="entry name" value="UvrD-like_ATP-bd"/>
</dbReference>
<keyword evidence="1 9" id="KW-0547">Nucleotide-binding</keyword>
<keyword evidence="12" id="KW-1185">Reference proteome</keyword>
<name>A0ABU1QCI3_9BACL</name>
<dbReference type="InterPro" id="IPR000212">
    <property type="entry name" value="DNA_helicase_UvrD/REP"/>
</dbReference>
<keyword evidence="5" id="KW-0413">Isomerase</keyword>
<comment type="catalytic activity">
    <reaction evidence="8">
        <text>ATP + H2O = ADP + phosphate + H(+)</text>
        <dbReference type="Rhea" id="RHEA:13065"/>
        <dbReference type="ChEBI" id="CHEBI:15377"/>
        <dbReference type="ChEBI" id="CHEBI:15378"/>
        <dbReference type="ChEBI" id="CHEBI:30616"/>
        <dbReference type="ChEBI" id="CHEBI:43474"/>
        <dbReference type="ChEBI" id="CHEBI:456216"/>
        <dbReference type="EC" id="5.6.2.4"/>
    </reaction>
</comment>
<dbReference type="Pfam" id="PF00580">
    <property type="entry name" value="UvrD-helicase"/>
    <property type="match status" value="1"/>
</dbReference>
<protein>
    <recommendedName>
        <fullName evidence="7">DNA 3'-5' helicase</fullName>
        <ecNumber evidence="7">5.6.2.4</ecNumber>
    </recommendedName>
</protein>
<evidence type="ECO:0000256" key="3">
    <source>
        <dbReference type="ARBA" id="ARBA00022806"/>
    </source>
</evidence>
<evidence type="ECO:0000259" key="10">
    <source>
        <dbReference type="PROSITE" id="PS51198"/>
    </source>
</evidence>
<feature type="domain" description="UvrD-like helicase ATP-binding" evidence="10">
    <location>
        <begin position="17"/>
        <end position="305"/>
    </location>
</feature>
<evidence type="ECO:0000256" key="6">
    <source>
        <dbReference type="ARBA" id="ARBA00034617"/>
    </source>
</evidence>
<dbReference type="Proteomes" id="UP001266807">
    <property type="component" value="Unassembled WGS sequence"/>
</dbReference>
<accession>A0ABU1QCI3</accession>
<dbReference type="SUPFAM" id="SSF52540">
    <property type="entry name" value="P-loop containing nucleoside triphosphate hydrolases"/>
    <property type="match status" value="1"/>
</dbReference>
<dbReference type="Pfam" id="PF13361">
    <property type="entry name" value="UvrD_C"/>
    <property type="match status" value="1"/>
</dbReference>
<evidence type="ECO:0000256" key="2">
    <source>
        <dbReference type="ARBA" id="ARBA00022801"/>
    </source>
</evidence>